<evidence type="ECO:0000256" key="9">
    <source>
        <dbReference type="ARBA" id="ARBA00023136"/>
    </source>
</evidence>
<comment type="subcellular location">
    <subcellularLocation>
        <location evidence="1">Golgi apparatus membrane</location>
        <topology evidence="1">Single-pass type II membrane protein</topology>
    </subcellularLocation>
</comment>
<evidence type="ECO:0000313" key="12">
    <source>
        <dbReference type="Proteomes" id="UP000664169"/>
    </source>
</evidence>
<reference evidence="11" key="1">
    <citation type="submission" date="2021-03" db="EMBL/GenBank/DDBJ databases">
        <authorList>
            <person name="Tagirdzhanova G."/>
        </authorList>
    </citation>
    <scope>NUCLEOTIDE SEQUENCE</scope>
</reference>
<dbReference type="PANTHER" id="PTHR31646:SF1">
    <property type="entry name" value="ALPHA-1,2-MANNOSYLTRANSFERASE MNN2"/>
    <property type="match status" value="1"/>
</dbReference>
<accession>A0A8H3FU24</accession>
<comment type="similarity">
    <text evidence="3">Belongs to the MNN1/MNT family.</text>
</comment>
<evidence type="ECO:0000256" key="1">
    <source>
        <dbReference type="ARBA" id="ARBA00004323"/>
    </source>
</evidence>
<dbReference type="GO" id="GO:0000026">
    <property type="term" value="F:alpha-1,2-mannosyltransferase activity"/>
    <property type="evidence" value="ECO:0007669"/>
    <property type="project" value="TreeGrafter"/>
</dbReference>
<evidence type="ECO:0000256" key="4">
    <source>
        <dbReference type="ARBA" id="ARBA00022679"/>
    </source>
</evidence>
<dbReference type="GO" id="GO:0046354">
    <property type="term" value="P:mannan biosynthetic process"/>
    <property type="evidence" value="ECO:0007669"/>
    <property type="project" value="TreeGrafter"/>
</dbReference>
<evidence type="ECO:0000256" key="2">
    <source>
        <dbReference type="ARBA" id="ARBA00004922"/>
    </source>
</evidence>
<keyword evidence="5 10" id="KW-0812">Transmembrane</keyword>
<keyword evidence="4" id="KW-0808">Transferase</keyword>
<name>A0A8H3FU24_9LECA</name>
<protein>
    <submittedName>
        <fullName evidence="11">Uncharacterized protein</fullName>
    </submittedName>
</protein>
<keyword evidence="12" id="KW-1185">Reference proteome</keyword>
<comment type="pathway">
    <text evidence="2">Protein modification; protein glycosylation.</text>
</comment>
<dbReference type="Proteomes" id="UP000664169">
    <property type="component" value="Unassembled WGS sequence"/>
</dbReference>
<evidence type="ECO:0000256" key="8">
    <source>
        <dbReference type="ARBA" id="ARBA00023034"/>
    </source>
</evidence>
<gene>
    <name evidence="11" type="ORF">GOMPHAMPRED_005827</name>
</gene>
<proteinExistence type="inferred from homology"/>
<keyword evidence="7 10" id="KW-1133">Transmembrane helix</keyword>
<dbReference type="OrthoDB" id="4484309at2759"/>
<dbReference type="InterPro" id="IPR022751">
    <property type="entry name" value="Alpha_mannosyltransferase"/>
</dbReference>
<dbReference type="InterPro" id="IPR029044">
    <property type="entry name" value="Nucleotide-diphossugar_trans"/>
</dbReference>
<keyword evidence="6" id="KW-0735">Signal-anchor</keyword>
<dbReference type="AlphaFoldDB" id="A0A8H3FU24"/>
<sequence>MAIYRDGWGRVYHVATNIPRPARVWLIATGIFLFLIAVFQHQSPRTISQATSYATNKWQGKPTSQYWDRKGQKAAFFVPGPTTSTQWGSDAARTFWEDYAKALIDGKPSFEKVAFRDDYKPGWFLPTFKSTDMSTIREQELSMTDEQIQELTDRHKTMVDKVKELATRLPYTPGTRGIVYSTEINVMPFLAVSIRMLRRTGTTLPVEVWIYDLSNWDMNPYGLKICNEVFYPLDATCRFVTDHLPMSRPPPYDKPTEKYQNKFDALLFSSFEQVAMLDSDNIPLMPLDDIFMDQPFTNHGLLLWPDYWRNTASPYYYKITGVEEEPPIKRASTESGQIFVNKATHGAALLLSRYYGLYRYHWLHLLSQDLVDEGDKETFQRATRALNLPFYQVAEPPDRIGYRCNESQKPLASGQHHPIDDYFLSSLSIRRENTDDMLQDGVTPRTLFIHCNLPKLDPAVYPIWHDNKTWPDLQRCNDVAHRMWGSRALTVIKYGWDVEKAVWDQMRWVACNTESMQSHWFHPNPVYSNATIDHVCEHFVKLYDEIMAVDGGAAQGLVYQPALTPAPYDPDGEFSRGWESQKMAWAGTAWRWPIAATALRNRNKD</sequence>
<dbReference type="Pfam" id="PF11051">
    <property type="entry name" value="Mannosyl_trans3"/>
    <property type="match status" value="2"/>
</dbReference>
<organism evidence="11 12">
    <name type="scientific">Gomphillus americanus</name>
    <dbReference type="NCBI Taxonomy" id="1940652"/>
    <lineage>
        <taxon>Eukaryota</taxon>
        <taxon>Fungi</taxon>
        <taxon>Dikarya</taxon>
        <taxon>Ascomycota</taxon>
        <taxon>Pezizomycotina</taxon>
        <taxon>Lecanoromycetes</taxon>
        <taxon>OSLEUM clade</taxon>
        <taxon>Ostropomycetidae</taxon>
        <taxon>Ostropales</taxon>
        <taxon>Graphidaceae</taxon>
        <taxon>Gomphilloideae</taxon>
        <taxon>Gomphillus</taxon>
    </lineage>
</organism>
<evidence type="ECO:0000256" key="7">
    <source>
        <dbReference type="ARBA" id="ARBA00022989"/>
    </source>
</evidence>
<dbReference type="SUPFAM" id="SSF53448">
    <property type="entry name" value="Nucleotide-diphospho-sugar transferases"/>
    <property type="match status" value="1"/>
</dbReference>
<evidence type="ECO:0000256" key="5">
    <source>
        <dbReference type="ARBA" id="ARBA00022692"/>
    </source>
</evidence>
<keyword evidence="8" id="KW-0333">Golgi apparatus</keyword>
<evidence type="ECO:0000313" key="11">
    <source>
        <dbReference type="EMBL" id="CAF9931092.1"/>
    </source>
</evidence>
<feature type="transmembrane region" description="Helical" evidence="10">
    <location>
        <begin position="21"/>
        <end position="39"/>
    </location>
</feature>
<keyword evidence="9 10" id="KW-0472">Membrane</keyword>
<evidence type="ECO:0000256" key="10">
    <source>
        <dbReference type="SAM" id="Phobius"/>
    </source>
</evidence>
<dbReference type="PANTHER" id="PTHR31646">
    <property type="entry name" value="ALPHA-1,2-MANNOSYLTRANSFERASE MNN2"/>
    <property type="match status" value="1"/>
</dbReference>
<evidence type="ECO:0000256" key="6">
    <source>
        <dbReference type="ARBA" id="ARBA00022968"/>
    </source>
</evidence>
<evidence type="ECO:0000256" key="3">
    <source>
        <dbReference type="ARBA" id="ARBA00009105"/>
    </source>
</evidence>
<dbReference type="EMBL" id="CAJPDQ010000037">
    <property type="protein sequence ID" value="CAF9931092.1"/>
    <property type="molecule type" value="Genomic_DNA"/>
</dbReference>
<dbReference type="GO" id="GO:0000139">
    <property type="term" value="C:Golgi membrane"/>
    <property type="evidence" value="ECO:0007669"/>
    <property type="project" value="UniProtKB-SubCell"/>
</dbReference>
<comment type="caution">
    <text evidence="11">The sequence shown here is derived from an EMBL/GenBank/DDBJ whole genome shotgun (WGS) entry which is preliminary data.</text>
</comment>